<evidence type="ECO:0000313" key="1">
    <source>
        <dbReference type="EMBL" id="CEK59811.1"/>
    </source>
</evidence>
<dbReference type="AlphaFoldDB" id="A0A0B6YVM0"/>
<gene>
    <name evidence="1" type="primary">ORF37489</name>
</gene>
<organism evidence="1">
    <name type="scientific">Arion vulgaris</name>
    <dbReference type="NCBI Taxonomy" id="1028688"/>
    <lineage>
        <taxon>Eukaryota</taxon>
        <taxon>Metazoa</taxon>
        <taxon>Spiralia</taxon>
        <taxon>Lophotrochozoa</taxon>
        <taxon>Mollusca</taxon>
        <taxon>Gastropoda</taxon>
        <taxon>Heterobranchia</taxon>
        <taxon>Euthyneura</taxon>
        <taxon>Panpulmonata</taxon>
        <taxon>Eupulmonata</taxon>
        <taxon>Stylommatophora</taxon>
        <taxon>Helicina</taxon>
        <taxon>Arionoidea</taxon>
        <taxon>Arionidae</taxon>
        <taxon>Arion</taxon>
    </lineage>
</organism>
<feature type="non-terminal residue" evidence="1">
    <location>
        <position position="1"/>
    </location>
</feature>
<protein>
    <submittedName>
        <fullName evidence="1">Uncharacterized protein</fullName>
    </submittedName>
</protein>
<reference evidence="1" key="1">
    <citation type="submission" date="2014-12" db="EMBL/GenBank/DDBJ databases">
        <title>Insight into the proteome of Arion vulgaris.</title>
        <authorList>
            <person name="Aradska J."/>
            <person name="Bulat T."/>
            <person name="Smidak R."/>
            <person name="Sarate P."/>
            <person name="Gangsoo J."/>
            <person name="Sialana F."/>
            <person name="Bilban M."/>
            <person name="Lubec G."/>
        </authorList>
    </citation>
    <scope>NUCLEOTIDE SEQUENCE</scope>
    <source>
        <tissue evidence="1">Skin</tissue>
    </source>
</reference>
<accession>A0A0B6YVM0</accession>
<name>A0A0B6YVM0_9EUPU</name>
<feature type="non-terminal residue" evidence="1">
    <location>
        <position position="140"/>
    </location>
</feature>
<sequence length="140" mass="15580">PSEDYEPVANAVVKNVVDSSNHNDQENNVAMTNNLLDKISRDAKTERKQRYKQVLQSHIPEVLQGEGKREDEVMQLVDQLIFYDGNSGTEEHNNDSAQQQDLDETGKLAITAHSLAAHFTTLEASALDRAATKLDSDCKL</sequence>
<dbReference type="EMBL" id="HACG01012946">
    <property type="protein sequence ID" value="CEK59811.1"/>
    <property type="molecule type" value="Transcribed_RNA"/>
</dbReference>
<proteinExistence type="predicted"/>